<evidence type="ECO:0008006" key="3">
    <source>
        <dbReference type="Google" id="ProtNLM"/>
    </source>
</evidence>
<keyword evidence="2" id="KW-1185">Reference proteome</keyword>
<gene>
    <name evidence="1" type="ORF">HD599_002502</name>
</gene>
<dbReference type="Proteomes" id="UP000536685">
    <property type="component" value="Unassembled WGS sequence"/>
</dbReference>
<comment type="caution">
    <text evidence="1">The sequence shown here is derived from an EMBL/GenBank/DDBJ whole genome shotgun (WGS) entry which is preliminary data.</text>
</comment>
<evidence type="ECO:0000313" key="2">
    <source>
        <dbReference type="Proteomes" id="UP000536685"/>
    </source>
</evidence>
<evidence type="ECO:0000313" key="1">
    <source>
        <dbReference type="EMBL" id="MBB5844179.1"/>
    </source>
</evidence>
<proteinExistence type="predicted"/>
<accession>A0A841ARX7</accession>
<protein>
    <recommendedName>
        <fullName evidence="3">CHAT domain-containing protein</fullName>
    </recommendedName>
</protein>
<reference evidence="1 2" key="1">
    <citation type="submission" date="2020-08" db="EMBL/GenBank/DDBJ databases">
        <title>Sequencing the genomes of 1000 actinobacteria strains.</title>
        <authorList>
            <person name="Klenk H.-P."/>
        </authorList>
    </citation>
    <scope>NUCLEOTIDE SEQUENCE [LARGE SCALE GENOMIC DNA]</scope>
    <source>
        <strain evidence="1 2">DSM 105784</strain>
    </source>
</reference>
<dbReference type="AlphaFoldDB" id="A0A841ARX7"/>
<name>A0A841ARX7_9MICO</name>
<sequence length="200" mass="21957">MSIEVTEHEHSPPAAAMRYLRFDANAEDKALIDSLHATTPGLVDYECKTAAKVTRLITQPASLTVLSSHGSWHGEYHDQWGFRRDPEKKRSTAESIVGGGLIRSRVLVIAACWSKAEFWSPVLSPGSIAFVATRNVTYGAVRHSLRAFLPYVESDAFEHATDDDIVLAWEVARGKAANVARTLAARNGPPLHFAVARHRG</sequence>
<dbReference type="RefSeq" id="WP_184238080.1">
    <property type="nucleotide sequence ID" value="NZ_JACHMJ010000001.1"/>
</dbReference>
<dbReference type="EMBL" id="JACHMJ010000001">
    <property type="protein sequence ID" value="MBB5844179.1"/>
    <property type="molecule type" value="Genomic_DNA"/>
</dbReference>
<organism evidence="1 2">
    <name type="scientific">Conyzicola lurida</name>
    <dbReference type="NCBI Taxonomy" id="1172621"/>
    <lineage>
        <taxon>Bacteria</taxon>
        <taxon>Bacillati</taxon>
        <taxon>Actinomycetota</taxon>
        <taxon>Actinomycetes</taxon>
        <taxon>Micrococcales</taxon>
        <taxon>Microbacteriaceae</taxon>
        <taxon>Conyzicola</taxon>
    </lineage>
</organism>